<comment type="similarity">
    <text evidence="1">Belongs to the BORA family.</text>
</comment>
<evidence type="ECO:0000313" key="7">
    <source>
        <dbReference type="EMBL" id="CAD6193525.1"/>
    </source>
</evidence>
<keyword evidence="3" id="KW-0132">Cell division</keyword>
<sequence>MDENQSLLIDGDEENRFQNPLNSTVVDTDLSGCNADQPKEWKLSPIMAEKEGEKEEEDGLFQKPIFSRSMKRFQMRNPSPLTIAPVTPSRLTFRSPFKDSNQKEYGSSYDKSVESKENSAVDLKNSMVGHFSTPKSDSKNCSSISKINISTISPLEISNKSLNPFDSFLLTSIHKSTNFSPSVVFNSVHHEEHDEAAGTSFKWTVEQMAMLKPANITDEEIAASYNSPNPEVERKLQKLVDKYWKSKPTRMLSPDVQRSQEVSNGVLKASSSHKSHNESGFCNAVRTSQAIKAAYCTSSPKQRPRRSIKRARNVNIQTDITIPPSSEIDLKKILGEAFVYRQNDEEEEDFDVSMCSNYSTRRRLFPGVLDGSSNEEENSFMSVDPNESTSSSQNFEEGISPVEFSEVSNSISSIIAQITTNDEVSVEVPAKNALNEANDRSLHRQPGTPTQEFDEAEFQPGSVLRREDLDFTPRRDAARSGDLRRFLLELSPIDFNVERFPCETRFKTFTFPS</sequence>
<dbReference type="GO" id="GO:0007088">
    <property type="term" value="P:regulation of mitotic nuclear division"/>
    <property type="evidence" value="ECO:0007669"/>
    <property type="project" value="TreeGrafter"/>
</dbReference>
<feature type="region of interest" description="Disordered" evidence="6">
    <location>
        <begin position="368"/>
        <end position="397"/>
    </location>
</feature>
<keyword evidence="8" id="KW-1185">Reference proteome</keyword>
<feature type="region of interest" description="Disordered" evidence="6">
    <location>
        <begin position="93"/>
        <end position="112"/>
    </location>
</feature>
<dbReference type="AlphaFoldDB" id="A0A8S1HE59"/>
<dbReference type="InterPro" id="IPR023252">
    <property type="entry name" value="Aurora_borealis_protein"/>
</dbReference>
<accession>A0A8S1HE59</accession>
<evidence type="ECO:0000256" key="3">
    <source>
        <dbReference type="ARBA" id="ARBA00022618"/>
    </source>
</evidence>
<dbReference type="GO" id="GO:0060236">
    <property type="term" value="P:regulation of mitotic spindle organization"/>
    <property type="evidence" value="ECO:0007669"/>
    <property type="project" value="TreeGrafter"/>
</dbReference>
<dbReference type="OrthoDB" id="2187549at2759"/>
<dbReference type="PANTHER" id="PTHR14728:SF2">
    <property type="entry name" value="PROTEIN AURORA BOREALIS"/>
    <property type="match status" value="1"/>
</dbReference>
<protein>
    <recommendedName>
        <fullName evidence="2">Protein aurora borealis</fullName>
    </recommendedName>
</protein>
<keyword evidence="4" id="KW-0498">Mitosis</keyword>
<dbReference type="PANTHER" id="PTHR14728">
    <property type="entry name" value="PROTEIN AURORA BOREALIS"/>
    <property type="match status" value="1"/>
</dbReference>
<evidence type="ECO:0000256" key="1">
    <source>
        <dbReference type="ARBA" id="ARBA00010963"/>
    </source>
</evidence>
<dbReference type="Pfam" id="PF15280">
    <property type="entry name" value="BORA_N"/>
    <property type="match status" value="1"/>
</dbReference>
<proteinExistence type="inferred from homology"/>
<evidence type="ECO:0000256" key="6">
    <source>
        <dbReference type="SAM" id="MobiDB-lite"/>
    </source>
</evidence>
<evidence type="ECO:0000313" key="8">
    <source>
        <dbReference type="Proteomes" id="UP000835052"/>
    </source>
</evidence>
<evidence type="ECO:0000256" key="2">
    <source>
        <dbReference type="ARBA" id="ARBA00020055"/>
    </source>
</evidence>
<feature type="compositionally biased region" description="Polar residues" evidence="6">
    <location>
        <begin position="17"/>
        <end position="26"/>
    </location>
</feature>
<reference evidence="7" key="1">
    <citation type="submission" date="2020-10" db="EMBL/GenBank/DDBJ databases">
        <authorList>
            <person name="Kikuchi T."/>
        </authorList>
    </citation>
    <scope>NUCLEOTIDE SEQUENCE</scope>
    <source>
        <strain evidence="7">NKZ352</strain>
    </source>
</reference>
<dbReference type="GO" id="GO:0051301">
    <property type="term" value="P:cell division"/>
    <property type="evidence" value="ECO:0007669"/>
    <property type="project" value="UniProtKB-KW"/>
</dbReference>
<dbReference type="GO" id="GO:0005737">
    <property type="term" value="C:cytoplasm"/>
    <property type="evidence" value="ECO:0007669"/>
    <property type="project" value="TreeGrafter"/>
</dbReference>
<dbReference type="GO" id="GO:0019901">
    <property type="term" value="F:protein kinase binding"/>
    <property type="evidence" value="ECO:0007669"/>
    <property type="project" value="TreeGrafter"/>
</dbReference>
<dbReference type="EMBL" id="CAJGYM010000036">
    <property type="protein sequence ID" value="CAD6193525.1"/>
    <property type="molecule type" value="Genomic_DNA"/>
</dbReference>
<keyword evidence="5" id="KW-0131">Cell cycle</keyword>
<name>A0A8S1HE59_9PELO</name>
<organism evidence="7 8">
    <name type="scientific">Caenorhabditis auriculariae</name>
    <dbReference type="NCBI Taxonomy" id="2777116"/>
    <lineage>
        <taxon>Eukaryota</taxon>
        <taxon>Metazoa</taxon>
        <taxon>Ecdysozoa</taxon>
        <taxon>Nematoda</taxon>
        <taxon>Chromadorea</taxon>
        <taxon>Rhabditida</taxon>
        <taxon>Rhabditina</taxon>
        <taxon>Rhabditomorpha</taxon>
        <taxon>Rhabditoidea</taxon>
        <taxon>Rhabditidae</taxon>
        <taxon>Peloderinae</taxon>
        <taxon>Caenorhabditis</taxon>
    </lineage>
</organism>
<comment type="caution">
    <text evidence="7">The sequence shown here is derived from an EMBL/GenBank/DDBJ whole genome shotgun (WGS) entry which is preliminary data.</text>
</comment>
<feature type="region of interest" description="Disordered" evidence="6">
    <location>
        <begin position="1"/>
        <end position="39"/>
    </location>
</feature>
<dbReference type="Proteomes" id="UP000835052">
    <property type="component" value="Unassembled WGS sequence"/>
</dbReference>
<gene>
    <name evidence="7" type="ORF">CAUJ_LOCUS9444</name>
</gene>
<evidence type="ECO:0000256" key="4">
    <source>
        <dbReference type="ARBA" id="ARBA00022776"/>
    </source>
</evidence>
<dbReference type="GO" id="GO:0005634">
    <property type="term" value="C:nucleus"/>
    <property type="evidence" value="ECO:0007669"/>
    <property type="project" value="TreeGrafter"/>
</dbReference>
<feature type="compositionally biased region" description="Polar residues" evidence="6">
    <location>
        <begin position="379"/>
        <end position="395"/>
    </location>
</feature>
<evidence type="ECO:0000256" key="5">
    <source>
        <dbReference type="ARBA" id="ARBA00023306"/>
    </source>
</evidence>